<reference evidence="10 11" key="1">
    <citation type="submission" date="2024-05" db="EMBL/GenBank/DDBJ databases">
        <title>Neorhizobium sp. Rsf11, a plant growth promoting and heavy metal resistant PAH-degrader.</title>
        <authorList>
            <person name="Golubev S.N."/>
            <person name="Muratova A.Y."/>
            <person name="Markelova M.I."/>
        </authorList>
    </citation>
    <scope>NUCLEOTIDE SEQUENCE [LARGE SCALE GENOMIC DNA]</scope>
    <source>
        <strain evidence="10 11">Rsf11</strain>
    </source>
</reference>
<keyword evidence="4 8" id="KW-0812">Transmembrane</keyword>
<dbReference type="Pfam" id="PF07690">
    <property type="entry name" value="MFS_1"/>
    <property type="match status" value="1"/>
</dbReference>
<dbReference type="InterPro" id="IPR036259">
    <property type="entry name" value="MFS_trans_sf"/>
</dbReference>
<evidence type="ECO:0000256" key="6">
    <source>
        <dbReference type="ARBA" id="ARBA00023136"/>
    </source>
</evidence>
<proteinExistence type="predicted"/>
<dbReference type="Gene3D" id="1.20.1720.10">
    <property type="entry name" value="Multidrug resistance protein D"/>
    <property type="match status" value="1"/>
</dbReference>
<comment type="subcellular location">
    <subcellularLocation>
        <location evidence="1">Cell membrane</location>
        <topology evidence="1">Multi-pass membrane protein</topology>
    </subcellularLocation>
</comment>
<keyword evidence="11" id="KW-1185">Reference proteome</keyword>
<feature type="domain" description="Major facilitator superfamily (MFS) profile" evidence="9">
    <location>
        <begin position="28"/>
        <end position="478"/>
    </location>
</feature>
<protein>
    <submittedName>
        <fullName evidence="10">MFS transporter</fullName>
    </submittedName>
</protein>
<keyword evidence="3" id="KW-1003">Cell membrane</keyword>
<dbReference type="SUPFAM" id="SSF103473">
    <property type="entry name" value="MFS general substrate transporter"/>
    <property type="match status" value="1"/>
</dbReference>
<dbReference type="PRINTS" id="PR01036">
    <property type="entry name" value="TCRTETB"/>
</dbReference>
<feature type="compositionally biased region" description="Low complexity" evidence="7">
    <location>
        <begin position="1"/>
        <end position="19"/>
    </location>
</feature>
<organism evidence="10 11">
    <name type="scientific">Neorhizobium phenanthreniclasticum</name>
    <dbReference type="NCBI Taxonomy" id="3157917"/>
    <lineage>
        <taxon>Bacteria</taxon>
        <taxon>Pseudomonadati</taxon>
        <taxon>Pseudomonadota</taxon>
        <taxon>Alphaproteobacteria</taxon>
        <taxon>Hyphomicrobiales</taxon>
        <taxon>Rhizobiaceae</taxon>
        <taxon>Rhizobium/Agrobacterium group</taxon>
        <taxon>Neorhizobium</taxon>
    </lineage>
</organism>
<feature type="region of interest" description="Disordered" evidence="7">
    <location>
        <begin position="1"/>
        <end position="21"/>
    </location>
</feature>
<comment type="caution">
    <text evidence="10">The sequence shown here is derived from an EMBL/GenBank/DDBJ whole genome shotgun (WGS) entry which is preliminary data.</text>
</comment>
<feature type="transmembrane region" description="Helical" evidence="8">
    <location>
        <begin position="455"/>
        <end position="474"/>
    </location>
</feature>
<evidence type="ECO:0000256" key="2">
    <source>
        <dbReference type="ARBA" id="ARBA00022448"/>
    </source>
</evidence>
<evidence type="ECO:0000256" key="8">
    <source>
        <dbReference type="SAM" id="Phobius"/>
    </source>
</evidence>
<keyword evidence="2" id="KW-0813">Transport</keyword>
<accession>A0ABV0LZ50</accession>
<sequence length="490" mass="48989">MSPTTTPNAATPNPATGTAENIPTSRKALAALSLSILLSSLGTSSANVALPTLAQAFSASFQDVQWVLLAYLLSITTLIVGAGRLGDMIGRRRLLLSGIALFTIASILCGTAPTLVILIAARAAQGAGAAIMMALAMASVADIVPKAKTGSAMGLLGTMSAVGTALGPSLGGILIATAGWPAIFLVNVPVGVTAILLIRRHLPDDHKERSEPHPGFDGTGTLLLAATLAAYALAMTMGKGRFGPLNVGLLVAAFAGLGLFVLAEAKTRSPLLRLSMLRNAALSSGLAMSAIISAVIMTTLVVGPFYLSHALGLDAAGVGLVLSAGPVVSALTGIPAGRITDRFGARSATIIGLTGMAAGVCLLATLPATYRIPGYLLPVIVTTMGYALFQAANNTAVMADIHSGERGVISGMLNLSRNLGLTTGASVMGAVFAATTGADIGTASPGAVATGMRSAFAIATGLVVAALALALIGYSPAAGRVESRDPSGRS</sequence>
<dbReference type="EMBL" id="JBEAAL010000003">
    <property type="protein sequence ID" value="MEQ1404872.1"/>
    <property type="molecule type" value="Genomic_DNA"/>
</dbReference>
<feature type="transmembrane region" description="Helical" evidence="8">
    <location>
        <begin position="127"/>
        <end position="145"/>
    </location>
</feature>
<feature type="transmembrane region" description="Helical" evidence="8">
    <location>
        <begin position="94"/>
        <end position="121"/>
    </location>
</feature>
<dbReference type="CDD" id="cd17321">
    <property type="entry name" value="MFS_MMR_MDR_like"/>
    <property type="match status" value="1"/>
</dbReference>
<name>A0ABV0LZ50_9HYPH</name>
<dbReference type="PANTHER" id="PTHR42718:SF46">
    <property type="entry name" value="BLR6921 PROTEIN"/>
    <property type="match status" value="1"/>
</dbReference>
<feature type="transmembrane region" description="Helical" evidence="8">
    <location>
        <begin position="375"/>
        <end position="397"/>
    </location>
</feature>
<dbReference type="RefSeq" id="WP_227704243.1">
    <property type="nucleotide sequence ID" value="NZ_JBEAAL010000003.1"/>
</dbReference>
<feature type="transmembrane region" description="Helical" evidence="8">
    <location>
        <begin position="348"/>
        <end position="369"/>
    </location>
</feature>
<feature type="transmembrane region" description="Helical" evidence="8">
    <location>
        <begin position="244"/>
        <end position="265"/>
    </location>
</feature>
<feature type="transmembrane region" description="Helical" evidence="8">
    <location>
        <begin position="418"/>
        <end position="435"/>
    </location>
</feature>
<feature type="transmembrane region" description="Helical" evidence="8">
    <location>
        <begin position="66"/>
        <end position="82"/>
    </location>
</feature>
<dbReference type="Gene3D" id="1.20.1250.20">
    <property type="entry name" value="MFS general substrate transporter like domains"/>
    <property type="match status" value="1"/>
</dbReference>
<evidence type="ECO:0000313" key="10">
    <source>
        <dbReference type="EMBL" id="MEQ1404872.1"/>
    </source>
</evidence>
<gene>
    <name evidence="10" type="ORF">ABK249_08005</name>
</gene>
<evidence type="ECO:0000256" key="7">
    <source>
        <dbReference type="SAM" id="MobiDB-lite"/>
    </source>
</evidence>
<dbReference type="Proteomes" id="UP001496627">
    <property type="component" value="Unassembled WGS sequence"/>
</dbReference>
<dbReference type="InterPro" id="IPR020846">
    <property type="entry name" value="MFS_dom"/>
</dbReference>
<evidence type="ECO:0000256" key="3">
    <source>
        <dbReference type="ARBA" id="ARBA00022475"/>
    </source>
</evidence>
<feature type="transmembrane region" description="Helical" evidence="8">
    <location>
        <begin position="219"/>
        <end position="238"/>
    </location>
</feature>
<feature type="transmembrane region" description="Helical" evidence="8">
    <location>
        <begin position="152"/>
        <end position="174"/>
    </location>
</feature>
<feature type="transmembrane region" description="Helical" evidence="8">
    <location>
        <begin position="180"/>
        <end position="198"/>
    </location>
</feature>
<feature type="transmembrane region" description="Helical" evidence="8">
    <location>
        <begin position="313"/>
        <end position="336"/>
    </location>
</feature>
<dbReference type="InterPro" id="IPR011701">
    <property type="entry name" value="MFS"/>
</dbReference>
<keyword evidence="6 8" id="KW-0472">Membrane</keyword>
<feature type="transmembrane region" description="Helical" evidence="8">
    <location>
        <begin position="286"/>
        <end position="307"/>
    </location>
</feature>
<keyword evidence="5 8" id="KW-1133">Transmembrane helix</keyword>
<evidence type="ECO:0000256" key="4">
    <source>
        <dbReference type="ARBA" id="ARBA00022692"/>
    </source>
</evidence>
<evidence type="ECO:0000256" key="1">
    <source>
        <dbReference type="ARBA" id="ARBA00004651"/>
    </source>
</evidence>
<evidence type="ECO:0000259" key="9">
    <source>
        <dbReference type="PROSITE" id="PS50850"/>
    </source>
</evidence>
<evidence type="ECO:0000313" key="11">
    <source>
        <dbReference type="Proteomes" id="UP001496627"/>
    </source>
</evidence>
<dbReference type="PROSITE" id="PS50850">
    <property type="entry name" value="MFS"/>
    <property type="match status" value="1"/>
</dbReference>
<dbReference type="PANTHER" id="PTHR42718">
    <property type="entry name" value="MAJOR FACILITATOR SUPERFAMILY MULTIDRUG TRANSPORTER MFSC"/>
    <property type="match status" value="1"/>
</dbReference>
<evidence type="ECO:0000256" key="5">
    <source>
        <dbReference type="ARBA" id="ARBA00022989"/>
    </source>
</evidence>